<dbReference type="Proteomes" id="UP000694565">
    <property type="component" value="Unplaced"/>
</dbReference>
<dbReference type="GeneTree" id="ENSGT00390000000568"/>
<dbReference type="Pfam" id="PF12739">
    <property type="entry name" value="TRAPPC-Trs85"/>
    <property type="match status" value="1"/>
</dbReference>
<dbReference type="PANTHER" id="PTHR12975:SF6">
    <property type="entry name" value="TRAFFICKING PROTEIN PARTICLE COMPLEX SUBUNIT 8"/>
    <property type="match status" value="1"/>
</dbReference>
<reference evidence="2" key="2">
    <citation type="submission" date="2025-09" db="UniProtKB">
        <authorList>
            <consortium name="Ensembl"/>
        </authorList>
    </citation>
    <scope>IDENTIFICATION</scope>
</reference>
<feature type="compositionally biased region" description="Polar residues" evidence="1">
    <location>
        <begin position="272"/>
        <end position="284"/>
    </location>
</feature>
<evidence type="ECO:0000313" key="2">
    <source>
        <dbReference type="Ensembl" id="ENSCLMP00005043236.1"/>
    </source>
</evidence>
<gene>
    <name evidence="2" type="primary">trappc8</name>
</gene>
<reference evidence="2" key="1">
    <citation type="submission" date="2025-08" db="UniProtKB">
        <authorList>
            <consortium name="Ensembl"/>
        </authorList>
    </citation>
    <scope>IDENTIFICATION</scope>
</reference>
<dbReference type="InterPro" id="IPR011990">
    <property type="entry name" value="TPR-like_helical_dom_sf"/>
</dbReference>
<name>A0A8C3AM93_CYCLU</name>
<proteinExistence type="predicted"/>
<dbReference type="InterPro" id="IPR024420">
    <property type="entry name" value="TRAPP_III_complex_Trs85"/>
</dbReference>
<dbReference type="GO" id="GO:1990072">
    <property type="term" value="C:TRAPPIII protein complex"/>
    <property type="evidence" value="ECO:0007669"/>
    <property type="project" value="TreeGrafter"/>
</dbReference>
<feature type="region of interest" description="Disordered" evidence="1">
    <location>
        <begin position="266"/>
        <end position="310"/>
    </location>
</feature>
<evidence type="ECO:0000256" key="1">
    <source>
        <dbReference type="SAM" id="MobiDB-lite"/>
    </source>
</evidence>
<sequence length="697" mass="78094">MAQCVQSVQEFVQDSFVPMVAVLCSEEAERVTRKNNLNFAELLRPFCRLTSEGHIRDPNNQVQVVKNLRICVNNVVTSPNTAFSPAQRRVLNEVVLSCQPQEGTATNVITAGDCDLNFSATTPWFEAYRENFLQSMPASEHEFLNHYLACLLVVSSTETVPVEQFLKLSQEQHRIQHSGDYTNPKWFIPNTLKYYVLLHDMSEGGEQRADSVYEDMKQRYGHQGCYLLKMNSRTFSAEEDEQIPDPWSQYLHRNNLQSQVSAAATDRGPVSCQGSQGRKSTNNFLHRFPPGEASNSLESHPLQLDTASSSGSLHTLSAVNPELKKGARDPESLAGGAGSHGASLTLNDHDHIRQFIQEFTFRGLLPHIEKNIRQLNDQLVSRKGLSRSLFTATKKWFGGGKVPEKGISEPKSTCGLLYPPEAPELQIRKMADLCFLVQHYELAYSCYHTAKKDFLSDQAMLYAAGALEMAAVSAFLQAGAPRPYPAHYMDTAIQTYRDVCKNMVLAERCALLSAEILKSQVKYSDAATLLIKMTSEDSDLRSALLLEQAAHCFINMRNPMVRKFAFHMILAGHRFSKAGQRRHALRCYCQAMQVYKERGWSLAEDHINFTIGRQSFTLSHPENAVTAFRQILTNDSRQTATQQGAFLREYLYVYKVTANHSGGDVQEPSEGSSGSVQPLTPLEVHCRGCNSIRGEDD</sequence>
<dbReference type="PANTHER" id="PTHR12975">
    <property type="entry name" value="TRANSPORT PROTEIN TRAPP"/>
    <property type="match status" value="1"/>
</dbReference>
<protein>
    <submittedName>
        <fullName evidence="2">Trafficking protein particle complex subunit 8</fullName>
    </submittedName>
</protein>
<dbReference type="AlphaFoldDB" id="A0A8C3AM93"/>
<evidence type="ECO:0000313" key="3">
    <source>
        <dbReference type="Proteomes" id="UP000694565"/>
    </source>
</evidence>
<accession>A0A8C3AM93</accession>
<organism evidence="2 3">
    <name type="scientific">Cyclopterus lumpus</name>
    <name type="common">Lumpsucker</name>
    <dbReference type="NCBI Taxonomy" id="8103"/>
    <lineage>
        <taxon>Eukaryota</taxon>
        <taxon>Metazoa</taxon>
        <taxon>Chordata</taxon>
        <taxon>Craniata</taxon>
        <taxon>Vertebrata</taxon>
        <taxon>Euteleostomi</taxon>
        <taxon>Actinopterygii</taxon>
        <taxon>Neopterygii</taxon>
        <taxon>Teleostei</taxon>
        <taxon>Neoteleostei</taxon>
        <taxon>Acanthomorphata</taxon>
        <taxon>Eupercaria</taxon>
        <taxon>Perciformes</taxon>
        <taxon>Cottioidei</taxon>
        <taxon>Cottales</taxon>
        <taxon>Cyclopteridae</taxon>
        <taxon>Cyclopterus</taxon>
    </lineage>
</organism>
<dbReference type="SUPFAM" id="SSF48452">
    <property type="entry name" value="TPR-like"/>
    <property type="match status" value="1"/>
</dbReference>
<keyword evidence="3" id="KW-1185">Reference proteome</keyword>
<dbReference type="Ensembl" id="ENSCLMT00005044779.1">
    <property type="protein sequence ID" value="ENSCLMP00005043236.1"/>
    <property type="gene ID" value="ENSCLMG00005020031.1"/>
</dbReference>